<evidence type="ECO:0000313" key="2">
    <source>
        <dbReference type="EMBL" id="EAA18205.1"/>
    </source>
</evidence>
<reference evidence="1 5" key="1">
    <citation type="journal article" date="2002" name="Nature">
        <title>Genome sequence and comparative analysis of the model rodent malaria parasite Plasmodium yoelii yoelii.</title>
        <authorList>
            <person name="Carlton J.M."/>
            <person name="Angiuoli S.V."/>
            <person name="Suh B.B."/>
            <person name="Kooij T.W."/>
            <person name="Pertea M."/>
            <person name="Silva J.C."/>
            <person name="Ermolaeva M.D."/>
            <person name="Allen J.E."/>
            <person name="Selengut J.D."/>
            <person name="Koo H.L."/>
            <person name="Peterson J.D."/>
            <person name="Pop M."/>
            <person name="Kosack D.S."/>
            <person name="Shumway M.F."/>
            <person name="Bidwell S.L."/>
            <person name="Shallom S.J."/>
            <person name="van Aken S.E."/>
            <person name="Riedmuller S.B."/>
            <person name="Feldblyum T.V."/>
            <person name="Cho J.K."/>
            <person name="Quackenbush J."/>
            <person name="Sedegah M."/>
            <person name="Shoaibi A."/>
            <person name="Cummings L.M."/>
            <person name="Florens L."/>
            <person name="Yates J.R."/>
            <person name="Raine J.D."/>
            <person name="Sinden R.E."/>
            <person name="Harris M.A."/>
            <person name="Cunningham D.A."/>
            <person name="Preiser P.R."/>
            <person name="Bergman L.W."/>
            <person name="Vaidya A.B."/>
            <person name="van Lin L.H."/>
            <person name="Janse C.J."/>
            <person name="Waters A.P."/>
            <person name="Smith H.O."/>
            <person name="White O.R."/>
            <person name="Salzberg S.L."/>
            <person name="Venter J.C."/>
            <person name="Fraser C.M."/>
            <person name="Hoffman S.L."/>
            <person name="Gardner M.J."/>
            <person name="Carucci D.J."/>
        </authorList>
    </citation>
    <scope>NUCLEOTIDE SEQUENCE [LARGE SCALE GENOMIC DNA]</scope>
    <source>
        <strain evidence="1 5">17XNL</strain>
    </source>
</reference>
<dbReference type="InParanoid" id="Q7PCT2"/>
<protein>
    <submittedName>
        <fullName evidence="1">Uncharacterized protein</fullName>
    </submittedName>
</protein>
<proteinExistence type="predicted"/>
<evidence type="ECO:0000313" key="5">
    <source>
        <dbReference type="Proteomes" id="UP000008553"/>
    </source>
</evidence>
<organism evidence="1 5">
    <name type="scientific">Plasmodium yoelii yoelii</name>
    <dbReference type="NCBI Taxonomy" id="73239"/>
    <lineage>
        <taxon>Eukaryota</taxon>
        <taxon>Sar</taxon>
        <taxon>Alveolata</taxon>
        <taxon>Apicomplexa</taxon>
        <taxon>Aconoidasida</taxon>
        <taxon>Haemosporida</taxon>
        <taxon>Plasmodiidae</taxon>
        <taxon>Plasmodium</taxon>
        <taxon>Plasmodium (Vinckeia)</taxon>
    </lineage>
</organism>
<evidence type="ECO:0000313" key="4">
    <source>
        <dbReference type="EMBL" id="EAA21367.1"/>
    </source>
</evidence>
<dbReference type="PaxDb" id="73239-Q7PCT2"/>
<accession>Q7PCT2</accession>
<name>Q7PCT2_PLAYO</name>
<gene>
    <name evidence="3" type="ORF">PY00870</name>
    <name evidence="4" type="ORF">PY01962</name>
    <name evidence="1" type="ORF">PY04156</name>
    <name evidence="2" type="ORF">PY06057</name>
</gene>
<dbReference type="Proteomes" id="UP000008553">
    <property type="component" value="Unassembled WGS sequence"/>
</dbReference>
<comment type="caution">
    <text evidence="1">The sequence shown here is derived from an EMBL/GenBank/DDBJ whole genome shotgun (WGS) entry which is preliminary data.</text>
</comment>
<evidence type="ECO:0000313" key="1">
    <source>
        <dbReference type="EMBL" id="EAA15975.1"/>
    </source>
</evidence>
<evidence type="ECO:0000313" key="3">
    <source>
        <dbReference type="EMBL" id="EAA19005.1"/>
    </source>
</evidence>
<dbReference type="EMBL" id="AABL01000232">
    <property type="protein sequence ID" value="EAA19005.1"/>
    <property type="molecule type" value="Genomic_DNA"/>
</dbReference>
<dbReference type="EMBL" id="AABL01002011">
    <property type="protein sequence ID" value="EAA18205.1"/>
    <property type="molecule type" value="Genomic_DNA"/>
</dbReference>
<sequence length="26" mass="3183">MELWKNEFEWNNLNALINKIISYAEV</sequence>
<dbReference type="AlphaFoldDB" id="Q7PCT2"/>
<dbReference type="EMBL" id="AABL01001241">
    <property type="protein sequence ID" value="EAA15975.1"/>
    <property type="molecule type" value="Genomic_DNA"/>
</dbReference>
<keyword evidence="5" id="KW-1185">Reference proteome</keyword>
<dbReference type="EMBL" id="AABL01000536">
    <property type="protein sequence ID" value="EAA21367.1"/>
    <property type="molecule type" value="Genomic_DNA"/>
</dbReference>